<evidence type="ECO:0000256" key="1">
    <source>
        <dbReference type="ARBA" id="ARBA00006484"/>
    </source>
</evidence>
<dbReference type="InterPro" id="IPR051468">
    <property type="entry name" value="Fungal_SecMetab_SDRs"/>
</dbReference>
<protein>
    <submittedName>
        <fullName evidence="2">Short-chain dehydrogenase/reductase tropE</fullName>
    </submittedName>
</protein>
<comment type="similarity">
    <text evidence="1">Belongs to the short-chain dehydrogenases/reductases (SDR) family.</text>
</comment>
<dbReference type="SUPFAM" id="SSF51735">
    <property type="entry name" value="NAD(P)-binding Rossmann-fold domains"/>
    <property type="match status" value="1"/>
</dbReference>
<dbReference type="Pfam" id="PF00106">
    <property type="entry name" value="adh_short"/>
    <property type="match status" value="1"/>
</dbReference>
<dbReference type="PANTHER" id="PTHR43544:SF32">
    <property type="entry name" value="CHAIN DEHYDROGENASE, PUTATIVE (AFU_ORTHOLOGUE AFUA_5G01530)-RELATED"/>
    <property type="match status" value="1"/>
</dbReference>
<evidence type="ECO:0000313" key="3">
    <source>
        <dbReference type="Proteomes" id="UP000481288"/>
    </source>
</evidence>
<proteinExistence type="inferred from homology"/>
<dbReference type="Gene3D" id="3.40.50.720">
    <property type="entry name" value="NAD(P)-binding Rossmann-like Domain"/>
    <property type="match status" value="1"/>
</dbReference>
<sequence>MASNSIVLITGANAGLGFEIVKALLKSTKPYTILLGGRSLEKAKAATQQAQTECPSSNSVIKPVQIDIESDSSITNLFDQISAEYGRVDVLINNAGAQFDMGAGSSLREMREMFNRSWDVNTTSTHLLTHTLAPLLIKSSDPRLLFMTSGTANLTGHSNPALPINHSPAKGWPKEGISLTAYRSVKVGLNMVMLEWKRLLSEDGVKVWSVSPGLLATNLGGAGPEVLKKMGARDPALGGNFVRTVVEGERDADVGKVVGWMMGPIQPW</sequence>
<dbReference type="PRINTS" id="PR00081">
    <property type="entry name" value="GDHRDH"/>
</dbReference>
<dbReference type="GO" id="GO:0016491">
    <property type="term" value="F:oxidoreductase activity"/>
    <property type="evidence" value="ECO:0007669"/>
    <property type="project" value="TreeGrafter"/>
</dbReference>
<dbReference type="EMBL" id="QGMG01000200">
    <property type="protein sequence ID" value="TVY55900.1"/>
    <property type="molecule type" value="Genomic_DNA"/>
</dbReference>
<dbReference type="AlphaFoldDB" id="A0A7D8YVV8"/>
<dbReference type="GO" id="GO:0019748">
    <property type="term" value="P:secondary metabolic process"/>
    <property type="evidence" value="ECO:0007669"/>
    <property type="project" value="TreeGrafter"/>
</dbReference>
<gene>
    <name evidence="2" type="primary">tropE_0</name>
    <name evidence="2" type="ORF">LCER1_G002157</name>
</gene>
<evidence type="ECO:0000313" key="2">
    <source>
        <dbReference type="EMBL" id="TVY55900.1"/>
    </source>
</evidence>
<name>A0A7D8YVV8_9HELO</name>
<keyword evidence="3" id="KW-1185">Reference proteome</keyword>
<dbReference type="InterPro" id="IPR036291">
    <property type="entry name" value="NAD(P)-bd_dom_sf"/>
</dbReference>
<dbReference type="InterPro" id="IPR002347">
    <property type="entry name" value="SDR_fam"/>
</dbReference>
<accession>A0A7D8YVV8</accession>
<organism evidence="2 3">
    <name type="scientific">Lachnellula cervina</name>
    <dbReference type="NCBI Taxonomy" id="1316786"/>
    <lineage>
        <taxon>Eukaryota</taxon>
        <taxon>Fungi</taxon>
        <taxon>Dikarya</taxon>
        <taxon>Ascomycota</taxon>
        <taxon>Pezizomycotina</taxon>
        <taxon>Leotiomycetes</taxon>
        <taxon>Helotiales</taxon>
        <taxon>Lachnaceae</taxon>
        <taxon>Lachnellula</taxon>
    </lineage>
</organism>
<dbReference type="PANTHER" id="PTHR43544">
    <property type="entry name" value="SHORT-CHAIN DEHYDROGENASE/REDUCTASE"/>
    <property type="match status" value="1"/>
</dbReference>
<comment type="caution">
    <text evidence="2">The sequence shown here is derived from an EMBL/GenBank/DDBJ whole genome shotgun (WGS) entry which is preliminary data.</text>
</comment>
<dbReference type="GO" id="GO:0005737">
    <property type="term" value="C:cytoplasm"/>
    <property type="evidence" value="ECO:0007669"/>
    <property type="project" value="TreeGrafter"/>
</dbReference>
<dbReference type="Proteomes" id="UP000481288">
    <property type="component" value="Unassembled WGS sequence"/>
</dbReference>
<reference evidence="2 3" key="1">
    <citation type="submission" date="2018-05" db="EMBL/GenBank/DDBJ databases">
        <title>Whole genome sequencing for identification of molecular markers to develop diagnostic detection tools for the regulated plant pathogen Lachnellula willkommii.</title>
        <authorList>
            <person name="Giroux E."/>
            <person name="Bilodeau G."/>
        </authorList>
    </citation>
    <scope>NUCLEOTIDE SEQUENCE [LARGE SCALE GENOMIC DNA]</scope>
    <source>
        <strain evidence="2 3">CBS 625.97</strain>
    </source>
</reference>
<dbReference type="OrthoDB" id="1933717at2759"/>